<gene>
    <name evidence="1" type="ORF">Glove_320g85</name>
</gene>
<dbReference type="AlphaFoldDB" id="A0A397HNL5"/>
<sequence>MKIIRRKVIITESSSKEIPKTLIALKYSKKLFEFCIQNAEIYIQTRMNDPDLEKEMKLDFEKFLECLDTYLDFYDQKLSEHEEIDIKFRIYSGVMLKYDAKMCANNKFYKRPIFSNIAVEMNPDEIFEYTSNNGICFAQVLLITEIIMNYEEPMYLTLVQWYDFKLSVNPYLYECPLLEKQIYLI</sequence>
<organism evidence="1 2">
    <name type="scientific">Diversispora epigaea</name>
    <dbReference type="NCBI Taxonomy" id="1348612"/>
    <lineage>
        <taxon>Eukaryota</taxon>
        <taxon>Fungi</taxon>
        <taxon>Fungi incertae sedis</taxon>
        <taxon>Mucoromycota</taxon>
        <taxon>Glomeromycotina</taxon>
        <taxon>Glomeromycetes</taxon>
        <taxon>Diversisporales</taxon>
        <taxon>Diversisporaceae</taxon>
        <taxon>Diversispora</taxon>
    </lineage>
</organism>
<evidence type="ECO:0000313" key="2">
    <source>
        <dbReference type="Proteomes" id="UP000266861"/>
    </source>
</evidence>
<keyword evidence="2" id="KW-1185">Reference proteome</keyword>
<proteinExistence type="predicted"/>
<name>A0A397HNL5_9GLOM</name>
<accession>A0A397HNL5</accession>
<comment type="caution">
    <text evidence="1">The sequence shown here is derived from an EMBL/GenBank/DDBJ whole genome shotgun (WGS) entry which is preliminary data.</text>
</comment>
<reference evidence="1 2" key="1">
    <citation type="submission" date="2018-08" db="EMBL/GenBank/DDBJ databases">
        <title>Genome and evolution of the arbuscular mycorrhizal fungus Diversispora epigaea (formerly Glomus versiforme) and its bacterial endosymbionts.</title>
        <authorList>
            <person name="Sun X."/>
            <person name="Fei Z."/>
            <person name="Harrison M."/>
        </authorList>
    </citation>
    <scope>NUCLEOTIDE SEQUENCE [LARGE SCALE GENOMIC DNA]</scope>
    <source>
        <strain evidence="1 2">IT104</strain>
    </source>
</reference>
<dbReference type="EMBL" id="PQFF01000292">
    <property type="protein sequence ID" value="RHZ64761.1"/>
    <property type="molecule type" value="Genomic_DNA"/>
</dbReference>
<dbReference type="Proteomes" id="UP000266861">
    <property type="component" value="Unassembled WGS sequence"/>
</dbReference>
<evidence type="ECO:0000313" key="1">
    <source>
        <dbReference type="EMBL" id="RHZ64761.1"/>
    </source>
</evidence>
<protein>
    <submittedName>
        <fullName evidence="1">Uncharacterized protein</fullName>
    </submittedName>
</protein>